<feature type="transmembrane region" description="Helical" evidence="1">
    <location>
        <begin position="73"/>
        <end position="92"/>
    </location>
</feature>
<dbReference type="Proteomes" id="UP000325735">
    <property type="component" value="Segment"/>
</dbReference>
<gene>
    <name evidence="2" type="primary">34</name>
    <name evidence="2" type="ORF">PBI_TRIPLEJ_34</name>
</gene>
<organism evidence="2 3">
    <name type="scientific">Arthrobacter phage TripleJ</name>
    <dbReference type="NCBI Taxonomy" id="2599838"/>
    <lineage>
        <taxon>Viruses</taxon>
        <taxon>Duplodnaviria</taxon>
        <taxon>Heunggongvirae</taxon>
        <taxon>Uroviricota</taxon>
        <taxon>Caudoviricetes</taxon>
        <taxon>Triplejayvirus</taxon>
        <taxon>Triplejayvirus tripleJ</taxon>
    </lineage>
</organism>
<accession>A0A5J6TGV5</accession>
<dbReference type="EMBL" id="MN234178">
    <property type="protein sequence ID" value="QFG09578.1"/>
    <property type="molecule type" value="Genomic_DNA"/>
</dbReference>
<dbReference type="GeneID" id="55813797"/>
<feature type="transmembrane region" description="Helical" evidence="1">
    <location>
        <begin position="12"/>
        <end position="31"/>
    </location>
</feature>
<protein>
    <submittedName>
        <fullName evidence="2">Membrane protein</fullName>
    </submittedName>
</protein>
<keyword evidence="1" id="KW-0812">Transmembrane</keyword>
<feature type="transmembrane region" description="Helical" evidence="1">
    <location>
        <begin position="43"/>
        <end position="61"/>
    </location>
</feature>
<proteinExistence type="predicted"/>
<evidence type="ECO:0000313" key="3">
    <source>
        <dbReference type="Proteomes" id="UP000325735"/>
    </source>
</evidence>
<keyword evidence="1" id="KW-0472">Membrane</keyword>
<sequence length="94" mass="9721">MAVKNPKKSSALEKTLVLTITGAVVFFIALTPNGHWPAAWGNFFGAMAVAIGGLLATLDAYDVVSHETRPASWAFIVVGGFAIAGASLQMALSS</sequence>
<reference evidence="2 3" key="1">
    <citation type="submission" date="2019-07" db="EMBL/GenBank/DDBJ databases">
        <authorList>
            <person name="Stoner T.H."/>
            <person name="Garlena R.A."/>
            <person name="Russell D.A."/>
            <person name="Pope W.H."/>
            <person name="Jacobs-Sera D."/>
            <person name="Hatfull G.F."/>
        </authorList>
    </citation>
    <scope>NUCLEOTIDE SEQUENCE [LARGE SCALE GENOMIC DNA]</scope>
</reference>
<evidence type="ECO:0000313" key="2">
    <source>
        <dbReference type="EMBL" id="QFG09578.1"/>
    </source>
</evidence>
<evidence type="ECO:0000256" key="1">
    <source>
        <dbReference type="SAM" id="Phobius"/>
    </source>
</evidence>
<dbReference type="RefSeq" id="YP_009884437.1">
    <property type="nucleotide sequence ID" value="NC_049470.1"/>
</dbReference>
<keyword evidence="3" id="KW-1185">Reference proteome</keyword>
<name>A0A5J6TGV5_9CAUD</name>
<dbReference type="KEGG" id="vg:55813797"/>
<keyword evidence="1" id="KW-1133">Transmembrane helix</keyword>